<evidence type="ECO:0000313" key="2">
    <source>
        <dbReference type="Proteomes" id="UP000438429"/>
    </source>
</evidence>
<gene>
    <name evidence="1" type="ORF">F2P81_020938</name>
</gene>
<name>A0A6A4S4Y9_SCOMX</name>
<evidence type="ECO:0000313" key="1">
    <source>
        <dbReference type="EMBL" id="KAF0026201.1"/>
    </source>
</evidence>
<dbReference type="AlphaFoldDB" id="A0A6A4S4Y9"/>
<sequence length="98" mass="10582">MKLINDPQFMSSYVEQWDLKGMMRSQLRCRASGTSEPAKSTVTATNGGDLRLIHLTSSAGQRHGRDGDKEPGVCAALTMSDSGSVATLAYLQRRHGAI</sequence>
<comment type="caution">
    <text evidence="1">The sequence shown here is derived from an EMBL/GenBank/DDBJ whole genome shotgun (WGS) entry which is preliminary data.</text>
</comment>
<proteinExistence type="predicted"/>
<accession>A0A6A4S4Y9</accession>
<reference evidence="1 2" key="1">
    <citation type="submission" date="2019-06" db="EMBL/GenBank/DDBJ databases">
        <title>Draft genomes of female and male turbot (Scophthalmus maximus).</title>
        <authorList>
            <person name="Xu H."/>
            <person name="Xu X.-W."/>
            <person name="Shao C."/>
            <person name="Chen S."/>
        </authorList>
    </citation>
    <scope>NUCLEOTIDE SEQUENCE [LARGE SCALE GENOMIC DNA]</scope>
    <source>
        <strain evidence="1">Ysfricsl-2016a</strain>
        <tissue evidence="1">Blood</tissue>
    </source>
</reference>
<dbReference type="EMBL" id="VEVO01000019">
    <property type="protein sequence ID" value="KAF0026201.1"/>
    <property type="molecule type" value="Genomic_DNA"/>
</dbReference>
<protein>
    <submittedName>
        <fullName evidence="1">Uncharacterized protein</fullName>
    </submittedName>
</protein>
<dbReference type="Proteomes" id="UP000438429">
    <property type="component" value="Unassembled WGS sequence"/>
</dbReference>
<organism evidence="1 2">
    <name type="scientific">Scophthalmus maximus</name>
    <name type="common">Turbot</name>
    <name type="synonym">Psetta maxima</name>
    <dbReference type="NCBI Taxonomy" id="52904"/>
    <lineage>
        <taxon>Eukaryota</taxon>
        <taxon>Metazoa</taxon>
        <taxon>Chordata</taxon>
        <taxon>Craniata</taxon>
        <taxon>Vertebrata</taxon>
        <taxon>Euteleostomi</taxon>
        <taxon>Actinopterygii</taxon>
        <taxon>Neopterygii</taxon>
        <taxon>Teleostei</taxon>
        <taxon>Neoteleostei</taxon>
        <taxon>Acanthomorphata</taxon>
        <taxon>Carangaria</taxon>
        <taxon>Pleuronectiformes</taxon>
        <taxon>Pleuronectoidei</taxon>
        <taxon>Scophthalmidae</taxon>
        <taxon>Scophthalmus</taxon>
    </lineage>
</organism>